<accession>A0A1B6ES13</accession>
<dbReference type="InterPro" id="IPR045129">
    <property type="entry name" value="RNF123/RKP/RSPRY1"/>
</dbReference>
<dbReference type="PROSITE" id="PS50089">
    <property type="entry name" value="ZF_RING_2"/>
    <property type="match status" value="1"/>
</dbReference>
<dbReference type="SUPFAM" id="SSF49899">
    <property type="entry name" value="Concanavalin A-like lectins/glucanases"/>
    <property type="match status" value="1"/>
</dbReference>
<dbReference type="InterPro" id="IPR001841">
    <property type="entry name" value="Znf_RING"/>
</dbReference>
<dbReference type="CDD" id="cd16541">
    <property type="entry name" value="RING-HC_RNF123"/>
    <property type="match status" value="1"/>
</dbReference>
<dbReference type="Gene3D" id="2.60.120.920">
    <property type="match status" value="1"/>
</dbReference>
<keyword evidence="5" id="KW-0175">Coiled coil</keyword>
<dbReference type="InterPro" id="IPR043136">
    <property type="entry name" value="B30.2/SPRY_sf"/>
</dbReference>
<gene>
    <name evidence="8" type="ORF">g.28155</name>
</gene>
<dbReference type="GO" id="GO:0051603">
    <property type="term" value="P:proteolysis involved in protein catabolic process"/>
    <property type="evidence" value="ECO:0007669"/>
    <property type="project" value="TreeGrafter"/>
</dbReference>
<dbReference type="InterPro" id="IPR001870">
    <property type="entry name" value="B30.2/SPRY"/>
</dbReference>
<evidence type="ECO:0000256" key="3">
    <source>
        <dbReference type="ARBA" id="ARBA00022833"/>
    </source>
</evidence>
<dbReference type="GO" id="GO:0005737">
    <property type="term" value="C:cytoplasm"/>
    <property type="evidence" value="ECO:0007669"/>
    <property type="project" value="TreeGrafter"/>
</dbReference>
<feature type="domain" description="RING-type" evidence="6">
    <location>
        <begin position="1198"/>
        <end position="1236"/>
    </location>
</feature>
<dbReference type="GO" id="GO:0004842">
    <property type="term" value="F:ubiquitin-protein transferase activity"/>
    <property type="evidence" value="ECO:0007669"/>
    <property type="project" value="InterPro"/>
</dbReference>
<dbReference type="EMBL" id="GECZ01029101">
    <property type="protein sequence ID" value="JAS40668.1"/>
    <property type="molecule type" value="Transcribed_RNA"/>
</dbReference>
<dbReference type="Pfam" id="PF00622">
    <property type="entry name" value="SPRY"/>
    <property type="match status" value="1"/>
</dbReference>
<dbReference type="InterPro" id="IPR013083">
    <property type="entry name" value="Znf_RING/FYVE/PHD"/>
</dbReference>
<evidence type="ECO:0000256" key="5">
    <source>
        <dbReference type="SAM" id="Coils"/>
    </source>
</evidence>
<protein>
    <recommendedName>
        <fullName evidence="9">B30.2/SPRY domain-containing protein</fullName>
    </recommendedName>
</protein>
<evidence type="ECO:0000259" key="7">
    <source>
        <dbReference type="PROSITE" id="PS50188"/>
    </source>
</evidence>
<evidence type="ECO:0000256" key="4">
    <source>
        <dbReference type="PROSITE-ProRule" id="PRU00175"/>
    </source>
</evidence>
<dbReference type="PANTHER" id="PTHR13363">
    <property type="entry name" value="RING FINGER AND SRY DOMAIN-CONTAINING"/>
    <property type="match status" value="1"/>
</dbReference>
<evidence type="ECO:0000313" key="8">
    <source>
        <dbReference type="EMBL" id="JAS40668.1"/>
    </source>
</evidence>
<keyword evidence="2 4" id="KW-0863">Zinc-finger</keyword>
<evidence type="ECO:0000259" key="6">
    <source>
        <dbReference type="PROSITE" id="PS50089"/>
    </source>
</evidence>
<reference evidence="8" key="1">
    <citation type="submission" date="2015-11" db="EMBL/GenBank/DDBJ databases">
        <title>De novo transcriptome assembly of four potential Pierce s Disease insect vectors from Arizona vineyards.</title>
        <authorList>
            <person name="Tassone E.E."/>
        </authorList>
    </citation>
    <scope>NUCLEOTIDE SEQUENCE</scope>
</reference>
<evidence type="ECO:0000256" key="1">
    <source>
        <dbReference type="ARBA" id="ARBA00022723"/>
    </source>
</evidence>
<evidence type="ECO:0000256" key="2">
    <source>
        <dbReference type="ARBA" id="ARBA00022771"/>
    </source>
</evidence>
<dbReference type="Gene3D" id="3.30.40.10">
    <property type="entry name" value="Zinc/RING finger domain, C3HC4 (zinc finger)"/>
    <property type="match status" value="1"/>
</dbReference>
<proteinExistence type="predicted"/>
<dbReference type="GO" id="GO:0008270">
    <property type="term" value="F:zinc ion binding"/>
    <property type="evidence" value="ECO:0007669"/>
    <property type="project" value="UniProtKB-KW"/>
</dbReference>
<keyword evidence="1" id="KW-0479">Metal-binding</keyword>
<organism evidence="8">
    <name type="scientific">Cuerna arida</name>
    <dbReference type="NCBI Taxonomy" id="1464854"/>
    <lineage>
        <taxon>Eukaryota</taxon>
        <taxon>Metazoa</taxon>
        <taxon>Ecdysozoa</taxon>
        <taxon>Arthropoda</taxon>
        <taxon>Hexapoda</taxon>
        <taxon>Insecta</taxon>
        <taxon>Pterygota</taxon>
        <taxon>Neoptera</taxon>
        <taxon>Paraneoptera</taxon>
        <taxon>Hemiptera</taxon>
        <taxon>Auchenorrhyncha</taxon>
        <taxon>Membracoidea</taxon>
        <taxon>Cicadellidae</taxon>
        <taxon>Cicadellinae</taxon>
        <taxon>Proconiini</taxon>
        <taxon>Cuerna</taxon>
    </lineage>
</organism>
<name>A0A1B6ES13_9HEMI</name>
<evidence type="ECO:0008006" key="9">
    <source>
        <dbReference type="Google" id="ProtNLM"/>
    </source>
</evidence>
<dbReference type="InterPro" id="IPR057987">
    <property type="entry name" value="TPR_RNF123/RKP"/>
</dbReference>
<dbReference type="SUPFAM" id="SSF57850">
    <property type="entry name" value="RING/U-box"/>
    <property type="match status" value="1"/>
</dbReference>
<dbReference type="InterPro" id="IPR003877">
    <property type="entry name" value="SPRY_dom"/>
</dbReference>
<sequence length="1266" mass="143260">MKKKEPVSTAKRTIDLDLYNQFLESDAGIITSHVFGEEGLKTIFIPSQQNEGVNQKLILQNTNVYIHRVLDAIEPSIAACEKDTRPGRLGIPQVRFDSTAQVGTLLMSGDRLRAQAQSNFSTVKANVCFYSGKWQYELHLESKGVMQLGWSMSLGEFSPESGVGDTVYSYSFDGNRVRKWNLVTSEYGEPWQVGDVIGCTIDLDVGNMHFYRNGRDLGEAFSFIPLGPGCVYYPAISLAFEEKLQANFGSTPFKYPISPYLPAQQPPTGAVLRAEKLFHWFQRITTANQSRPKEKTETQSSLKQSFAATVLLFSEVLMTHLVNLLGKVYVIEACLVPFLHKIANESPDNQGLPGGGRTLWRFNFFCDVLRLFLEPDDLKELIQALCKCLLQQFNQTPDSLDYPKQIAVLKVLSDICQNNYMRRILLKQQGFLKMSVPEFMDLKQMDTQALKHIVVRTWWGPMNKETLTAVDEEKRNSYLLCCWTITSKTLELQKQQESFLKLLLTESDGDTINEATSRLHFLHTFRLFLKDNHVSGLVSFLWNNQNIEPTPLPVALSYFYCLMNVLIELWKKEYMWETPHVSLTVFFDGSVDYFSLDRLGGVLSHLITTFRAPLAEELGENHRILTEPPPQPPTQPQGLQIQVTTGVDGGSGVASQLTRWFSVGPVQQQAEPPPTVEVVPRNISSLTSLMELLDGIILLYHLAAHKQLYKVSTLRDDMDKYIQTIDEAKARLKLAQDSCPEAAAEIETSIRAMERKVDEQARIGMAWVRGTVYTEERRNKLVWLLEAILETLKRASKKGDLFAFVPDFYLESMVEICTALRNYFSPTAPLEEINGINKILTQVAEFLVNLLADIRVVNLASKDTIIEALAGFVAKKVTMDCLEKMPVYSQDKFIRMLLKPYDNRPWGQTNWILMRMWQGCGFAFRYKKSPHLSRKLGPRTPSSESGLLIHQSFEPCPSEKFQWLIAKILYNDQEMAAEFLNSVLKQLNWSFSEFISMMQEIQNLSKRPERVIIDARQLKICATCFDFVISLLRVVEMICTICLPVFTDSSREGTENLLDRLSQLLSQILLRVTSPTGCFTHVISLEVPDLDSIDQFPVLSAVVGVIVALLAEDLKEPEKTVMSPAIKSLLYEPAFQLNTFKYVLGKTGKDDQENFSLANYPQAVSAEELDTVKKVVSLLTNQQTRMSEVSEVDEEELCPICCAMPLAVTFMPCHHRSCKSCITHHLMDCKNCFFCKTAINSVVSNDGKLLFDATASAHKVTDLHPL</sequence>
<feature type="domain" description="B30.2/SPRY" evidence="7">
    <location>
        <begin position="74"/>
        <end position="253"/>
    </location>
</feature>
<dbReference type="PROSITE" id="PS50188">
    <property type="entry name" value="B302_SPRY"/>
    <property type="match status" value="1"/>
</dbReference>
<feature type="coiled-coil region" evidence="5">
    <location>
        <begin position="711"/>
        <end position="745"/>
    </location>
</feature>
<keyword evidence="3" id="KW-0862">Zinc</keyword>
<dbReference type="InterPro" id="IPR013320">
    <property type="entry name" value="ConA-like_dom_sf"/>
</dbReference>
<dbReference type="PANTHER" id="PTHR13363:SF5">
    <property type="entry name" value="E3 UBIQUITIN-PROTEIN LIGASE RNF123"/>
    <property type="match status" value="1"/>
</dbReference>
<dbReference type="AlphaFoldDB" id="A0A1B6ES13"/>
<dbReference type="Pfam" id="PF25576">
    <property type="entry name" value="TPR_RNF123"/>
    <property type="match status" value="1"/>
</dbReference>
<dbReference type="SMART" id="SM00449">
    <property type="entry name" value="SPRY"/>
    <property type="match status" value="1"/>
</dbReference>